<sequence length="194" mass="23269">MTPKQIERVQNKIKKIRKALSDERRRFGGYHDGRGLRYAPFELYLKIQDYKGGATYLRWFLKNFPDDYGFPTLWIMSSIIYFKNKKKKEAEKMVLTTFFNDPVVFNIFIDTPIEYVTSTHFNLDAIQEFYTELQQKNDLSDFKTWLLDFTTTEKFLHYKKEYLLLEEKLTSSQKESERKGILELQSKLTDLSTY</sequence>
<keyword evidence="2" id="KW-1185">Reference proteome</keyword>
<proteinExistence type="predicted"/>
<reference evidence="1 2" key="1">
    <citation type="submission" date="2021-05" db="EMBL/GenBank/DDBJ databases">
        <title>Comparative genomic studies on the polysaccharide-degrading batcterial strains of the Flammeovirga genus.</title>
        <authorList>
            <person name="Zewei F."/>
            <person name="Zheng Z."/>
            <person name="Yu L."/>
            <person name="Ruyue G."/>
            <person name="Yanhong M."/>
            <person name="Yuanyuan C."/>
            <person name="Jingyan G."/>
            <person name="Wenjun H."/>
        </authorList>
    </citation>
    <scope>NUCLEOTIDE SEQUENCE [LARGE SCALE GENOMIC DNA]</scope>
    <source>
        <strain evidence="1 2">NBRC:100898</strain>
    </source>
</reference>
<organism evidence="1 2">
    <name type="scientific">Flammeovirga yaeyamensis</name>
    <dbReference type="NCBI Taxonomy" id="367791"/>
    <lineage>
        <taxon>Bacteria</taxon>
        <taxon>Pseudomonadati</taxon>
        <taxon>Bacteroidota</taxon>
        <taxon>Cytophagia</taxon>
        <taxon>Cytophagales</taxon>
        <taxon>Flammeovirgaceae</taxon>
        <taxon>Flammeovirga</taxon>
    </lineage>
</organism>
<dbReference type="AlphaFoldDB" id="A0AAX1N993"/>
<dbReference type="KEGG" id="fya:KMW28_24475"/>
<dbReference type="EMBL" id="CP076133">
    <property type="protein sequence ID" value="QWG04051.1"/>
    <property type="molecule type" value="Genomic_DNA"/>
</dbReference>
<accession>A0AAX1N993</accession>
<gene>
    <name evidence="1" type="ORF">KMW28_24475</name>
</gene>
<dbReference type="SUPFAM" id="SSF52374">
    <property type="entry name" value="Nucleotidylyl transferase"/>
    <property type="match status" value="1"/>
</dbReference>
<dbReference type="Proteomes" id="UP000678679">
    <property type="component" value="Chromosome 2"/>
</dbReference>
<dbReference type="RefSeq" id="WP_169663546.1">
    <property type="nucleotide sequence ID" value="NZ_CP076133.1"/>
</dbReference>
<evidence type="ECO:0000313" key="2">
    <source>
        <dbReference type="Proteomes" id="UP000678679"/>
    </source>
</evidence>
<evidence type="ECO:0000313" key="1">
    <source>
        <dbReference type="EMBL" id="QWG04051.1"/>
    </source>
</evidence>
<name>A0AAX1N993_9BACT</name>
<protein>
    <submittedName>
        <fullName evidence="1">Uncharacterized protein</fullName>
    </submittedName>
</protein>